<name>A0ABX9FWA0_9BURK</name>
<comment type="caution">
    <text evidence="1">The sequence shown here is derived from an EMBL/GenBank/DDBJ whole genome shotgun (WGS) entry which is preliminary data.</text>
</comment>
<reference evidence="1 2" key="1">
    <citation type="submission" date="2018-06" db="EMBL/GenBank/DDBJ databases">
        <title>Genomic Encyclopedia of Type Strains, Phase III (KMG-III): the genomes of soil and plant-associated and newly described type strains.</title>
        <authorList>
            <person name="Whitman W."/>
        </authorList>
    </citation>
    <scope>NUCLEOTIDE SEQUENCE [LARGE SCALE GENOMIC DNA]</scope>
    <source>
        <strain evidence="1 2">CECT 7342</strain>
    </source>
</reference>
<evidence type="ECO:0000313" key="1">
    <source>
        <dbReference type="EMBL" id="RBP11249.1"/>
    </source>
</evidence>
<organism evidence="1 2">
    <name type="scientific">Achromobacter marplatensis</name>
    <dbReference type="NCBI Taxonomy" id="470868"/>
    <lineage>
        <taxon>Bacteria</taxon>
        <taxon>Pseudomonadati</taxon>
        <taxon>Pseudomonadota</taxon>
        <taxon>Betaproteobacteria</taxon>
        <taxon>Burkholderiales</taxon>
        <taxon>Alcaligenaceae</taxon>
        <taxon>Achromobacter</taxon>
    </lineage>
</organism>
<dbReference type="EMBL" id="QNRM01000023">
    <property type="protein sequence ID" value="RBP11249.1"/>
    <property type="molecule type" value="Genomic_DNA"/>
</dbReference>
<accession>A0ABX9FWA0</accession>
<sequence>MAPMLGAQKAILFGPELRLNCFASYSAENIAHRAGEIPSISPDPSCQYVVIAGMNSPCDIYGTVSFFGGGEMPDCYFLPLMGHATAHDLNQIGLLDGILEGLVHDHPTRPVLDAMRYKDHAALSEFFLNRPYDFQAITDYIDRFVPTKHATKFVAGVAGDLITKKLFPHAFNLLWKVYQDGAMPNDLKILLLRSARKAKRNAQALKVAEELAQVPTYRRDALWEKALVLERLNRADESCAALTTLCREHLEDPIYKTAASKVSSAAFVSPAY</sequence>
<keyword evidence="2" id="KW-1185">Reference proteome</keyword>
<proteinExistence type="predicted"/>
<protein>
    <submittedName>
        <fullName evidence="1">Uncharacterized protein</fullName>
    </submittedName>
</protein>
<dbReference type="Proteomes" id="UP000252124">
    <property type="component" value="Unassembled WGS sequence"/>
</dbReference>
<gene>
    <name evidence="1" type="ORF">DFP87_12310</name>
</gene>
<evidence type="ECO:0000313" key="2">
    <source>
        <dbReference type="Proteomes" id="UP000252124"/>
    </source>
</evidence>